<dbReference type="PROSITE" id="PS51077">
    <property type="entry name" value="HTH_ICLR"/>
    <property type="match status" value="1"/>
</dbReference>
<evidence type="ECO:0000256" key="3">
    <source>
        <dbReference type="ARBA" id="ARBA00023163"/>
    </source>
</evidence>
<organism evidence="7 8">
    <name type="scientific">Microbacterium album</name>
    <dbReference type="NCBI Taxonomy" id="2053191"/>
    <lineage>
        <taxon>Bacteria</taxon>
        <taxon>Bacillati</taxon>
        <taxon>Actinomycetota</taxon>
        <taxon>Actinomycetes</taxon>
        <taxon>Micrococcales</taxon>
        <taxon>Microbacteriaceae</taxon>
        <taxon>Microbacterium</taxon>
    </lineage>
</organism>
<dbReference type="SMART" id="SM00346">
    <property type="entry name" value="HTH_ICLR"/>
    <property type="match status" value="1"/>
</dbReference>
<keyword evidence="8" id="KW-1185">Reference proteome</keyword>
<dbReference type="GO" id="GO:0045892">
    <property type="term" value="P:negative regulation of DNA-templated transcription"/>
    <property type="evidence" value="ECO:0007669"/>
    <property type="project" value="TreeGrafter"/>
</dbReference>
<evidence type="ECO:0000256" key="2">
    <source>
        <dbReference type="ARBA" id="ARBA00023125"/>
    </source>
</evidence>
<dbReference type="InterPro" id="IPR014757">
    <property type="entry name" value="Tscrpt_reg_IclR_C"/>
</dbReference>
<feature type="domain" description="HTH iclR-type" evidence="5">
    <location>
        <begin position="55"/>
        <end position="116"/>
    </location>
</feature>
<dbReference type="Pfam" id="PF09339">
    <property type="entry name" value="HTH_IclR"/>
    <property type="match status" value="1"/>
</dbReference>
<proteinExistence type="predicted"/>
<dbReference type="InterPro" id="IPR036390">
    <property type="entry name" value="WH_DNA-bd_sf"/>
</dbReference>
<evidence type="ECO:0000313" key="7">
    <source>
        <dbReference type="EMBL" id="GGH34942.1"/>
    </source>
</evidence>
<keyword evidence="2" id="KW-0238">DNA-binding</keyword>
<gene>
    <name evidence="7" type="ORF">GCM10010921_03020</name>
</gene>
<dbReference type="InterPro" id="IPR005471">
    <property type="entry name" value="Tscrpt_reg_IclR_N"/>
</dbReference>
<dbReference type="SUPFAM" id="SSF55781">
    <property type="entry name" value="GAF domain-like"/>
    <property type="match status" value="1"/>
</dbReference>
<sequence>MSGVIEERDLLKVQGAQAAAVRARRAAPAGRSHEAGAPADARGGRAPRQEEGVKRTAAARVLALLEAFSRGGGALTLSEISRYADLSLTTAHRLTHEVLEWGGLELDATGRYRLSGKFLELASTSTRALRLRESALPHLVDLHRVTGLTVHLTTREGGEVVYLEALRPHPNYTGENRMGGRLALHVTATGLVLLAYADPEVLEEYLDAPRRAFTARTPTTAAEIRARVEEVRRRRYAVAEGCLAERVGSVAVPLTGEDGRIENAVGIVYSLGQTDPRRLVNLARATADRISESLLRRDARPDPRTIAYNRRKAGLA</sequence>
<accession>A0A917IDM7</accession>
<dbReference type="EMBL" id="BMJY01000001">
    <property type="protein sequence ID" value="GGH34942.1"/>
    <property type="molecule type" value="Genomic_DNA"/>
</dbReference>
<dbReference type="InterPro" id="IPR029016">
    <property type="entry name" value="GAF-like_dom_sf"/>
</dbReference>
<evidence type="ECO:0000259" key="6">
    <source>
        <dbReference type="PROSITE" id="PS51078"/>
    </source>
</evidence>
<dbReference type="RefSeq" id="WP_188754473.1">
    <property type="nucleotide sequence ID" value="NZ_BMJY01000001.1"/>
</dbReference>
<feature type="domain" description="IclR-ED" evidence="6">
    <location>
        <begin position="117"/>
        <end position="308"/>
    </location>
</feature>
<dbReference type="SUPFAM" id="SSF46785">
    <property type="entry name" value="Winged helix' DNA-binding domain"/>
    <property type="match status" value="1"/>
</dbReference>
<evidence type="ECO:0000259" key="5">
    <source>
        <dbReference type="PROSITE" id="PS51077"/>
    </source>
</evidence>
<dbReference type="Gene3D" id="1.10.10.10">
    <property type="entry name" value="Winged helix-like DNA-binding domain superfamily/Winged helix DNA-binding domain"/>
    <property type="match status" value="1"/>
</dbReference>
<dbReference type="GO" id="GO:0003677">
    <property type="term" value="F:DNA binding"/>
    <property type="evidence" value="ECO:0007669"/>
    <property type="project" value="UniProtKB-KW"/>
</dbReference>
<feature type="region of interest" description="Disordered" evidence="4">
    <location>
        <begin position="22"/>
        <end position="53"/>
    </location>
</feature>
<dbReference type="Gene3D" id="3.30.450.40">
    <property type="match status" value="1"/>
</dbReference>
<keyword evidence="1" id="KW-0805">Transcription regulation</keyword>
<evidence type="ECO:0000313" key="8">
    <source>
        <dbReference type="Proteomes" id="UP000657592"/>
    </source>
</evidence>
<comment type="caution">
    <text evidence="7">The sequence shown here is derived from an EMBL/GenBank/DDBJ whole genome shotgun (WGS) entry which is preliminary data.</text>
</comment>
<dbReference type="AlphaFoldDB" id="A0A917IDM7"/>
<feature type="compositionally biased region" description="Low complexity" evidence="4">
    <location>
        <begin position="22"/>
        <end position="46"/>
    </location>
</feature>
<dbReference type="InterPro" id="IPR036388">
    <property type="entry name" value="WH-like_DNA-bd_sf"/>
</dbReference>
<dbReference type="PANTHER" id="PTHR30136:SF24">
    <property type="entry name" value="HTH-TYPE TRANSCRIPTIONAL REPRESSOR ALLR"/>
    <property type="match status" value="1"/>
</dbReference>
<dbReference type="Proteomes" id="UP000657592">
    <property type="component" value="Unassembled WGS sequence"/>
</dbReference>
<name>A0A917IDM7_9MICO</name>
<dbReference type="PANTHER" id="PTHR30136">
    <property type="entry name" value="HELIX-TURN-HELIX TRANSCRIPTIONAL REGULATOR, ICLR FAMILY"/>
    <property type="match status" value="1"/>
</dbReference>
<reference evidence="7" key="1">
    <citation type="journal article" date="2014" name="Int. J. Syst. Evol. Microbiol.">
        <title>Complete genome sequence of Corynebacterium casei LMG S-19264T (=DSM 44701T), isolated from a smear-ripened cheese.</title>
        <authorList>
            <consortium name="US DOE Joint Genome Institute (JGI-PGF)"/>
            <person name="Walter F."/>
            <person name="Albersmeier A."/>
            <person name="Kalinowski J."/>
            <person name="Ruckert C."/>
        </authorList>
    </citation>
    <scope>NUCLEOTIDE SEQUENCE</scope>
    <source>
        <strain evidence="7">CGMCC 1.15794</strain>
    </source>
</reference>
<dbReference type="PROSITE" id="PS51078">
    <property type="entry name" value="ICLR_ED"/>
    <property type="match status" value="1"/>
</dbReference>
<dbReference type="GO" id="GO:0003700">
    <property type="term" value="F:DNA-binding transcription factor activity"/>
    <property type="evidence" value="ECO:0007669"/>
    <property type="project" value="TreeGrafter"/>
</dbReference>
<dbReference type="InterPro" id="IPR050707">
    <property type="entry name" value="HTH_MetabolicPath_Reg"/>
</dbReference>
<evidence type="ECO:0000256" key="1">
    <source>
        <dbReference type="ARBA" id="ARBA00023015"/>
    </source>
</evidence>
<evidence type="ECO:0000256" key="4">
    <source>
        <dbReference type="SAM" id="MobiDB-lite"/>
    </source>
</evidence>
<keyword evidence="3" id="KW-0804">Transcription</keyword>
<reference evidence="7" key="2">
    <citation type="submission" date="2020-09" db="EMBL/GenBank/DDBJ databases">
        <authorList>
            <person name="Sun Q."/>
            <person name="Zhou Y."/>
        </authorList>
    </citation>
    <scope>NUCLEOTIDE SEQUENCE</scope>
    <source>
        <strain evidence="7">CGMCC 1.15794</strain>
    </source>
</reference>
<dbReference type="Pfam" id="PF01614">
    <property type="entry name" value="IclR_C"/>
    <property type="match status" value="1"/>
</dbReference>
<protein>
    <submittedName>
        <fullName evidence="7">IclR family transcriptional regulator</fullName>
    </submittedName>
</protein>